<protein>
    <submittedName>
        <fullName evidence="2">Uncharacterized protein</fullName>
    </submittedName>
</protein>
<evidence type="ECO:0000256" key="1">
    <source>
        <dbReference type="SAM" id="Phobius"/>
    </source>
</evidence>
<dbReference type="EMBL" id="MHQY01000033">
    <property type="protein sequence ID" value="OHA13218.1"/>
    <property type="molecule type" value="Genomic_DNA"/>
</dbReference>
<feature type="transmembrane region" description="Helical" evidence="1">
    <location>
        <begin position="7"/>
        <end position="28"/>
    </location>
</feature>
<proteinExistence type="predicted"/>
<name>A0A1G2LNM2_9BACT</name>
<dbReference type="AlphaFoldDB" id="A0A1G2LNM2"/>
<dbReference type="Gene3D" id="1.25.40.10">
    <property type="entry name" value="Tetratricopeptide repeat domain"/>
    <property type="match status" value="1"/>
</dbReference>
<gene>
    <name evidence="2" type="ORF">A3G49_02530</name>
</gene>
<dbReference type="InterPro" id="IPR011990">
    <property type="entry name" value="TPR-like_helical_dom_sf"/>
</dbReference>
<keyword evidence="1" id="KW-0812">Transmembrane</keyword>
<comment type="caution">
    <text evidence="2">The sequence shown here is derived from an EMBL/GenBank/DDBJ whole genome shotgun (WGS) entry which is preliminary data.</text>
</comment>
<dbReference type="Proteomes" id="UP000177171">
    <property type="component" value="Unassembled WGS sequence"/>
</dbReference>
<evidence type="ECO:0000313" key="3">
    <source>
        <dbReference type="Proteomes" id="UP000177171"/>
    </source>
</evidence>
<organism evidence="2 3">
    <name type="scientific">Candidatus Sungbacteria bacterium RIFCSPLOWO2_12_FULL_41_11</name>
    <dbReference type="NCBI Taxonomy" id="1802286"/>
    <lineage>
        <taxon>Bacteria</taxon>
        <taxon>Candidatus Sungiibacteriota</taxon>
    </lineage>
</organism>
<sequence length="264" mass="30631">MLKKDFLKFRVFIIFLAAFAVFVLFFYFQPDIGNFLWKEAGFPRLAVFVYPDAKFAVNIGNYYFNVGGKGDYDLARAEKFFRYALFLNSRVPDAWHELARIDFLRGDFAGALEKINKQIALHGDLFMASFYIRGLINGYAGNFDEAERDFKKFLEWDKTNWAVHNDLAWIYFQKGDYKKTEEIARAGLEFNRGNIWLLISLGVALLNQEKKEEARKILEEAGMAATLLSETDWQKAYPGNNPLWAKTGLEKMKETIEFNLGLVR</sequence>
<dbReference type="Pfam" id="PF14559">
    <property type="entry name" value="TPR_19"/>
    <property type="match status" value="1"/>
</dbReference>
<reference evidence="2 3" key="1">
    <citation type="journal article" date="2016" name="Nat. Commun.">
        <title>Thousands of microbial genomes shed light on interconnected biogeochemical processes in an aquifer system.</title>
        <authorList>
            <person name="Anantharaman K."/>
            <person name="Brown C.T."/>
            <person name="Hug L.A."/>
            <person name="Sharon I."/>
            <person name="Castelle C.J."/>
            <person name="Probst A.J."/>
            <person name="Thomas B.C."/>
            <person name="Singh A."/>
            <person name="Wilkins M.J."/>
            <person name="Karaoz U."/>
            <person name="Brodie E.L."/>
            <person name="Williams K.H."/>
            <person name="Hubbard S.S."/>
            <person name="Banfield J.F."/>
        </authorList>
    </citation>
    <scope>NUCLEOTIDE SEQUENCE [LARGE SCALE GENOMIC DNA]</scope>
</reference>
<dbReference type="InterPro" id="IPR019734">
    <property type="entry name" value="TPR_rpt"/>
</dbReference>
<evidence type="ECO:0000313" key="2">
    <source>
        <dbReference type="EMBL" id="OHA13218.1"/>
    </source>
</evidence>
<dbReference type="SUPFAM" id="SSF48452">
    <property type="entry name" value="TPR-like"/>
    <property type="match status" value="1"/>
</dbReference>
<accession>A0A1G2LNM2</accession>
<dbReference type="SMART" id="SM00028">
    <property type="entry name" value="TPR"/>
    <property type="match status" value="3"/>
</dbReference>
<keyword evidence="1" id="KW-1133">Transmembrane helix</keyword>
<keyword evidence="1" id="KW-0472">Membrane</keyword>